<feature type="transmembrane region" description="Helical" evidence="7">
    <location>
        <begin position="26"/>
        <end position="46"/>
    </location>
</feature>
<evidence type="ECO:0000256" key="4">
    <source>
        <dbReference type="ARBA" id="ARBA00022692"/>
    </source>
</evidence>
<keyword evidence="3" id="KW-1003">Cell membrane</keyword>
<evidence type="ECO:0000256" key="1">
    <source>
        <dbReference type="ARBA" id="ARBA00004651"/>
    </source>
</evidence>
<dbReference type="InterPro" id="IPR037185">
    <property type="entry name" value="EmrE-like"/>
</dbReference>
<evidence type="ECO:0000256" key="3">
    <source>
        <dbReference type="ARBA" id="ARBA00022475"/>
    </source>
</evidence>
<feature type="transmembrane region" description="Helical" evidence="7">
    <location>
        <begin position="113"/>
        <end position="133"/>
    </location>
</feature>
<comment type="similarity">
    <text evidence="2">Belongs to the EamA transporter family.</text>
</comment>
<evidence type="ECO:0000313" key="9">
    <source>
        <dbReference type="EMBL" id="VTR48393.1"/>
    </source>
</evidence>
<gene>
    <name evidence="9" type="ORF">NCTC12965_05656</name>
</gene>
<dbReference type="PANTHER" id="PTHR22911:SF79">
    <property type="entry name" value="MOBA-LIKE NTP TRANSFERASE DOMAIN-CONTAINING PROTEIN"/>
    <property type="match status" value="1"/>
</dbReference>
<organism evidence="9">
    <name type="scientific">Serratia fonticola</name>
    <dbReference type="NCBI Taxonomy" id="47917"/>
    <lineage>
        <taxon>Bacteria</taxon>
        <taxon>Pseudomonadati</taxon>
        <taxon>Pseudomonadota</taxon>
        <taxon>Gammaproteobacteria</taxon>
        <taxon>Enterobacterales</taxon>
        <taxon>Yersiniaceae</taxon>
        <taxon>Serratia</taxon>
    </lineage>
</organism>
<name>A0A4U9VPT1_SERFO</name>
<dbReference type="EMBL" id="CABEEZ010000118">
    <property type="protein sequence ID" value="VTR48393.1"/>
    <property type="molecule type" value="Genomic_DNA"/>
</dbReference>
<dbReference type="AlphaFoldDB" id="A0A4U9VPT1"/>
<feature type="transmembrane region" description="Helical" evidence="7">
    <location>
        <begin position="171"/>
        <end position="189"/>
    </location>
</feature>
<keyword evidence="6 7" id="KW-0472">Membrane</keyword>
<dbReference type="SUPFAM" id="SSF103481">
    <property type="entry name" value="Multidrug resistance efflux transporter EmrE"/>
    <property type="match status" value="1"/>
</dbReference>
<accession>A0A4U9VPT1</accession>
<evidence type="ECO:0000259" key="8">
    <source>
        <dbReference type="Pfam" id="PF00892"/>
    </source>
</evidence>
<dbReference type="InterPro" id="IPR000620">
    <property type="entry name" value="EamA_dom"/>
</dbReference>
<evidence type="ECO:0000256" key="5">
    <source>
        <dbReference type="ARBA" id="ARBA00022989"/>
    </source>
</evidence>
<comment type="subcellular location">
    <subcellularLocation>
        <location evidence="1">Cell membrane</location>
        <topology evidence="1">Multi-pass membrane protein</topology>
    </subcellularLocation>
</comment>
<feature type="transmembrane region" description="Helical" evidence="7">
    <location>
        <begin position="58"/>
        <end position="76"/>
    </location>
</feature>
<evidence type="ECO:0000256" key="7">
    <source>
        <dbReference type="SAM" id="Phobius"/>
    </source>
</evidence>
<feature type="transmembrane region" description="Helical" evidence="7">
    <location>
        <begin position="201"/>
        <end position="218"/>
    </location>
</feature>
<sequence>MSLPSGVVAEPVVVSGGILRGTNQGYVIAIISAMLLAFTAIIIRALTEYYHLPTFVLAFWRAALVALVLLPLLLLFKPQWAYLRREQVPFYAGYGLLLALFNSLWTLSVALNGASVATILTYCSVGFTVFLGWMMYNERLSLRELLVIVVSLGGCFLVSNGDSMGNSRFDLLGLMVGMLSGIGYTLYTLGGRIASERRYPVWNTILYVFGFSAVYQWLFNTLLTLFPLAAFHGMAGDLWFLSQGAQGIQWSGWLLAAHAGRRANAAGIWPVQYQPENPAAGGGQPDPVAGAGIYRGHCLFPVGGKHEPVTATG</sequence>
<feature type="transmembrane region" description="Helical" evidence="7">
    <location>
        <begin position="88"/>
        <end position="107"/>
    </location>
</feature>
<dbReference type="GO" id="GO:0016020">
    <property type="term" value="C:membrane"/>
    <property type="evidence" value="ECO:0007669"/>
    <property type="project" value="InterPro"/>
</dbReference>
<feature type="transmembrane region" description="Helical" evidence="7">
    <location>
        <begin position="140"/>
        <end position="159"/>
    </location>
</feature>
<proteinExistence type="inferred from homology"/>
<evidence type="ECO:0000256" key="6">
    <source>
        <dbReference type="ARBA" id="ARBA00023136"/>
    </source>
</evidence>
<dbReference type="PANTHER" id="PTHR22911">
    <property type="entry name" value="ACYL-MALONYL CONDENSING ENZYME-RELATED"/>
    <property type="match status" value="1"/>
</dbReference>
<evidence type="ECO:0000256" key="2">
    <source>
        <dbReference type="ARBA" id="ARBA00007362"/>
    </source>
</evidence>
<feature type="domain" description="EamA" evidence="8">
    <location>
        <begin position="25"/>
        <end position="159"/>
    </location>
</feature>
<keyword evidence="4 7" id="KW-0812">Transmembrane</keyword>
<keyword evidence="5 7" id="KW-1133">Transmembrane helix</keyword>
<reference evidence="9" key="1">
    <citation type="submission" date="2019-05" db="EMBL/GenBank/DDBJ databases">
        <authorList>
            <consortium name="Pathogen Informatics"/>
        </authorList>
    </citation>
    <scope>NUCLEOTIDE SEQUENCE [LARGE SCALE GENOMIC DNA]</scope>
    <source>
        <strain evidence="9">NCTC12965</strain>
    </source>
</reference>
<protein>
    <submittedName>
        <fullName evidence="9">Predicted permease, DMT superfamily</fullName>
    </submittedName>
</protein>
<dbReference type="Pfam" id="PF00892">
    <property type="entry name" value="EamA"/>
    <property type="match status" value="1"/>
</dbReference>